<reference evidence="11 12" key="1">
    <citation type="submission" date="2017-07" db="EMBL/GenBank/DDBJ databases">
        <title>Genome sequence of the Sordaria macrospora wild type strain R19027.</title>
        <authorList>
            <person name="Nowrousian M."/>
            <person name="Teichert I."/>
            <person name="Kueck U."/>
        </authorList>
    </citation>
    <scope>NUCLEOTIDE SEQUENCE [LARGE SCALE GENOMIC DNA]</scope>
    <source>
        <strain evidence="11 12">R19027</strain>
        <tissue evidence="11">Mycelium</tissue>
    </source>
</reference>
<dbReference type="Gene3D" id="3.40.50.10860">
    <property type="entry name" value="Leucine Dehydrogenase, chain A, domain 1"/>
    <property type="match status" value="1"/>
</dbReference>
<dbReference type="GO" id="GO:0009423">
    <property type="term" value="P:chorismate biosynthetic process"/>
    <property type="evidence" value="ECO:0007669"/>
    <property type="project" value="TreeGrafter"/>
</dbReference>
<dbReference type="Pfam" id="PF08501">
    <property type="entry name" value="Shikimate_dh_N"/>
    <property type="match status" value="1"/>
</dbReference>
<dbReference type="Proteomes" id="UP000433876">
    <property type="component" value="Unassembled WGS sequence"/>
</dbReference>
<dbReference type="SUPFAM" id="SSF51735">
    <property type="entry name" value="NAD(P)-binding Rossmann-fold domains"/>
    <property type="match status" value="1"/>
</dbReference>
<evidence type="ECO:0000313" key="12">
    <source>
        <dbReference type="Proteomes" id="UP000433876"/>
    </source>
</evidence>
<dbReference type="PANTHER" id="PTHR21090:SF27">
    <property type="entry name" value="QUINATE REPRESSOR PROTEIN"/>
    <property type="match status" value="1"/>
</dbReference>
<dbReference type="GO" id="GO:0003855">
    <property type="term" value="F:3-dehydroquinate dehydratase activity"/>
    <property type="evidence" value="ECO:0007669"/>
    <property type="project" value="InterPro"/>
</dbReference>
<dbReference type="Pfam" id="PF01487">
    <property type="entry name" value="DHquinase_I"/>
    <property type="match status" value="1"/>
</dbReference>
<dbReference type="CDD" id="cd00502">
    <property type="entry name" value="DHQase_I"/>
    <property type="match status" value="1"/>
</dbReference>
<dbReference type="InterPro" id="IPR041121">
    <property type="entry name" value="SDH_C"/>
</dbReference>
<comment type="similarity">
    <text evidence="1">In the 2nd section; belongs to the type-I 3-dehydroquinase family.</text>
</comment>
<dbReference type="AlphaFoldDB" id="A0A8S8ZN92"/>
<dbReference type="GO" id="GO:0003866">
    <property type="term" value="F:3-phosphoshikimate 1-carboxyvinyltransferase activity"/>
    <property type="evidence" value="ECO:0007669"/>
    <property type="project" value="TreeGrafter"/>
</dbReference>
<evidence type="ECO:0000256" key="1">
    <source>
        <dbReference type="ARBA" id="ARBA00006477"/>
    </source>
</evidence>
<evidence type="ECO:0000256" key="6">
    <source>
        <dbReference type="ARBA" id="ARBA00023163"/>
    </source>
</evidence>
<dbReference type="Pfam" id="PF01488">
    <property type="entry name" value="Shikimate_DH"/>
    <property type="match status" value="1"/>
</dbReference>
<sequence length="958" mass="105265">MPRDTKTAIMNTIPTRHVGDVAPRDHLHLPPISSSAVASGMKRSFATMAMLYANDSDADNTDDANANANANARRPPRPLSNSPSTSSYRVGTSIFLLAFHLKSCIVLNTNRSVQLGSWSAPNSPPRRALPHHPITANFDPDASIVIAGIRGAGKSTLAIMASTAMKRKLVDLESEFHHLTGLSSSNYKKRHGPGDYGRRQITILQNILSLHRTRAILVCSWLERDVQAMLQNFSTSNPVIYVLRDAKAIEAHLKGYDKSKVSALLDATSAVLRRCTHFEFFNVSEENLDTHSGPASPPAVPDQRHTAPYLTLKRAERHFLKFLSLILPKGTIPFVESAFPLASVPVEQRRFTYALALPISAFLDRGVDIQELDAGVDAIEIIIDDLATGESRATSSLGLAPHRASEISRVVGEIRRDTVIPIIVHVVFPERALSEEALLALYMTYLSHALRLAPDYLTVDLRLDSGLLSQLTAVKGIAKVIGNRQILHVNSPLWGDSSWVQAYRKAQNTECDLVRMTRRASSSRDNTDIRQLQVAVDAAGGPRLPLIAYNTGRLGRSSMCFNEILTPVAPEPFKQDTPELQDHAHHHLQPPLTALEATHALYSAFVHDPMKLYVFGANVGYSLSPAMHNAALNACGIPHHYRPLSTTNIGTLREVISDPQFAGASVGLPFKVEIISLTHSLSRHAKAIGAVNTLIPVRHLTADGGIPDEVSMFNNISQAGPVKALYGENTDWIGIRACLRRGLSPANAVRSTSTGLVIGAGGMARAAVYAMLQLGVKKILIFNRTFANAEKLVSHFENLLVRDALPLLSTGPRSHDNTSFHIIRSRDEPLPENFKNPTMIVSCIPTHTVDNTPDPEFTVPLHWLDNPTGGIVLELDYKCLTSPLLEQTRREAHRGWVAMDGLDLLPEQGFAQFELFTGRRAPRRLMRREVLRAYPDGQEQSHTAQLQPRLNRIATQIS</sequence>
<gene>
    <name evidence="11" type="primary">qa1S</name>
    <name evidence="11" type="ORF">SMACR_07405</name>
</gene>
<comment type="similarity">
    <text evidence="2">In the N-terminal section; belongs to the shikimate kinase family.</text>
</comment>
<feature type="region of interest" description="Disordered" evidence="7">
    <location>
        <begin position="60"/>
        <end position="87"/>
    </location>
</feature>
<dbReference type="InterPro" id="IPR006151">
    <property type="entry name" value="Shikm_DH/Glu-tRNA_Rdtase"/>
</dbReference>
<dbReference type="Pfam" id="PF18317">
    <property type="entry name" value="SDH_C"/>
    <property type="match status" value="1"/>
</dbReference>
<dbReference type="EMBL" id="NMPR01000122">
    <property type="protein sequence ID" value="KAA8629845.1"/>
    <property type="molecule type" value="Genomic_DNA"/>
</dbReference>
<dbReference type="PANTHER" id="PTHR21090">
    <property type="entry name" value="AROM/DEHYDROQUINATE SYNTHASE"/>
    <property type="match status" value="1"/>
</dbReference>
<dbReference type="OMA" id="AVYSMIH"/>
<evidence type="ECO:0000259" key="10">
    <source>
        <dbReference type="Pfam" id="PF18317"/>
    </source>
</evidence>
<dbReference type="Gene3D" id="3.40.50.300">
    <property type="entry name" value="P-loop containing nucleotide triphosphate hydrolases"/>
    <property type="match status" value="1"/>
</dbReference>
<dbReference type="FunFam" id="3.40.50.300:FF:003173">
    <property type="entry name" value="Quinate repressor protein"/>
    <property type="match status" value="1"/>
</dbReference>
<dbReference type="Pfam" id="PF01202">
    <property type="entry name" value="SKI"/>
    <property type="match status" value="1"/>
</dbReference>
<dbReference type="InterPro" id="IPR031322">
    <property type="entry name" value="Shikimate/glucono_kinase"/>
</dbReference>
<dbReference type="InterPro" id="IPR013785">
    <property type="entry name" value="Aldolase_TIM"/>
</dbReference>
<keyword evidence="5" id="KW-0805">Transcription regulation</keyword>
<evidence type="ECO:0000256" key="3">
    <source>
        <dbReference type="ARBA" id="ARBA00022491"/>
    </source>
</evidence>
<keyword evidence="4" id="KW-0672">Quinate metabolism</keyword>
<evidence type="ECO:0000313" key="11">
    <source>
        <dbReference type="EMBL" id="KAA8629845.1"/>
    </source>
</evidence>
<evidence type="ECO:0000256" key="4">
    <source>
        <dbReference type="ARBA" id="ARBA00022911"/>
    </source>
</evidence>
<proteinExistence type="inferred from homology"/>
<evidence type="ECO:0000259" key="9">
    <source>
        <dbReference type="Pfam" id="PF08501"/>
    </source>
</evidence>
<dbReference type="SUPFAM" id="SSF53223">
    <property type="entry name" value="Aminoacid dehydrogenase-like, N-terminal domain"/>
    <property type="match status" value="1"/>
</dbReference>
<dbReference type="FunFam" id="3.40.50.10860:FF:000019">
    <property type="entry name" value="Quinate pathway repressor protein QutR"/>
    <property type="match status" value="1"/>
</dbReference>
<dbReference type="InterPro" id="IPR036291">
    <property type="entry name" value="NAD(P)-bd_dom_sf"/>
</dbReference>
<dbReference type="SUPFAM" id="SSF51569">
    <property type="entry name" value="Aldolase"/>
    <property type="match status" value="1"/>
</dbReference>
<dbReference type="SUPFAM" id="SSF52540">
    <property type="entry name" value="P-loop containing nucleoside triphosphate hydrolases"/>
    <property type="match status" value="1"/>
</dbReference>
<organism evidence="11 12">
    <name type="scientific">Sordaria macrospora</name>
    <dbReference type="NCBI Taxonomy" id="5147"/>
    <lineage>
        <taxon>Eukaryota</taxon>
        <taxon>Fungi</taxon>
        <taxon>Dikarya</taxon>
        <taxon>Ascomycota</taxon>
        <taxon>Pezizomycotina</taxon>
        <taxon>Sordariomycetes</taxon>
        <taxon>Sordariomycetidae</taxon>
        <taxon>Sordariales</taxon>
        <taxon>Sordariaceae</taxon>
        <taxon>Sordaria</taxon>
    </lineage>
</organism>
<feature type="domain" description="Shikimate dehydrogenase substrate binding N-terminal" evidence="9">
    <location>
        <begin position="614"/>
        <end position="694"/>
    </location>
</feature>
<evidence type="ECO:0000256" key="5">
    <source>
        <dbReference type="ARBA" id="ARBA00023015"/>
    </source>
</evidence>
<dbReference type="Gene3D" id="3.40.50.720">
    <property type="entry name" value="NAD(P)-binding Rossmann-like Domain"/>
    <property type="match status" value="1"/>
</dbReference>
<dbReference type="GO" id="GO:0004764">
    <property type="term" value="F:shikimate 3-dehydrogenase (NADP+) activity"/>
    <property type="evidence" value="ECO:0007669"/>
    <property type="project" value="InterPro"/>
</dbReference>
<name>A0A8S8ZN92_SORMA</name>
<feature type="compositionally biased region" description="Low complexity" evidence="7">
    <location>
        <begin position="63"/>
        <end position="87"/>
    </location>
</feature>
<dbReference type="InterPro" id="IPR001381">
    <property type="entry name" value="DHquinase_I"/>
</dbReference>
<evidence type="ECO:0000259" key="8">
    <source>
        <dbReference type="Pfam" id="PF01488"/>
    </source>
</evidence>
<accession>A0A8S8ZN92</accession>
<keyword evidence="6" id="KW-0804">Transcription</keyword>
<dbReference type="FunFam" id="3.40.50.720:FF:000386">
    <property type="entry name" value="Quinate repressor protein"/>
    <property type="match status" value="1"/>
</dbReference>
<protein>
    <submittedName>
        <fullName evidence="11">QA1S</fullName>
    </submittedName>
</protein>
<dbReference type="InterPro" id="IPR027417">
    <property type="entry name" value="P-loop_NTPase"/>
</dbReference>
<evidence type="ECO:0000256" key="7">
    <source>
        <dbReference type="SAM" id="MobiDB-lite"/>
    </source>
</evidence>
<feature type="domain" description="SDH C-terminal" evidence="10">
    <location>
        <begin position="901"/>
        <end position="931"/>
    </location>
</feature>
<feature type="domain" description="Quinate/shikimate 5-dehydrogenase/glutamyl-tRNA reductase" evidence="8">
    <location>
        <begin position="753"/>
        <end position="798"/>
    </location>
</feature>
<dbReference type="CDD" id="cd01065">
    <property type="entry name" value="NAD_bind_Shikimate_DH"/>
    <property type="match status" value="1"/>
</dbReference>
<comment type="caution">
    <text evidence="11">The sequence shown here is derived from an EMBL/GenBank/DDBJ whole genome shotgun (WGS) entry which is preliminary data.</text>
</comment>
<dbReference type="VEuPathDB" id="FungiDB:SMAC_07405"/>
<dbReference type="InterPro" id="IPR046346">
    <property type="entry name" value="Aminoacid_DH-like_N_sf"/>
</dbReference>
<dbReference type="InterPro" id="IPR013708">
    <property type="entry name" value="Shikimate_DH-bd_N"/>
</dbReference>
<dbReference type="Gene3D" id="3.20.20.70">
    <property type="entry name" value="Aldolase class I"/>
    <property type="match status" value="1"/>
</dbReference>
<keyword evidence="3" id="KW-0678">Repressor</keyword>
<evidence type="ECO:0000256" key="2">
    <source>
        <dbReference type="ARBA" id="ARBA00009349"/>
    </source>
</evidence>